<proteinExistence type="predicted"/>
<gene>
    <name evidence="2" type="ORF">RRG08_054115</name>
</gene>
<dbReference type="Proteomes" id="UP001283361">
    <property type="component" value="Unassembled WGS sequence"/>
</dbReference>
<dbReference type="AlphaFoldDB" id="A0AAE1D865"/>
<protein>
    <submittedName>
        <fullName evidence="2">Uncharacterized protein</fullName>
    </submittedName>
</protein>
<sequence>MTIDVTVWREIRSSYLLPLGLRVERVVLYHRGLRHPEQTFITHAVTSGDLTLEIRRTITSRGSHTSLNALFAIFGAVSTSKETVRQNKAKTNAQNLAASKRVLNPQAIMVADSKKSPYHVTSSLTRPQRHRSLHVPTFQS</sequence>
<evidence type="ECO:0000313" key="3">
    <source>
        <dbReference type="Proteomes" id="UP001283361"/>
    </source>
</evidence>
<evidence type="ECO:0000256" key="1">
    <source>
        <dbReference type="SAM" id="MobiDB-lite"/>
    </source>
</evidence>
<keyword evidence="3" id="KW-1185">Reference proteome</keyword>
<name>A0AAE1D865_9GAST</name>
<accession>A0AAE1D865</accession>
<dbReference type="EMBL" id="JAWDGP010005023">
    <property type="protein sequence ID" value="KAK3760305.1"/>
    <property type="molecule type" value="Genomic_DNA"/>
</dbReference>
<feature type="region of interest" description="Disordered" evidence="1">
    <location>
        <begin position="118"/>
        <end position="140"/>
    </location>
</feature>
<reference evidence="2" key="1">
    <citation type="journal article" date="2023" name="G3 (Bethesda)">
        <title>A reference genome for the long-term kleptoplast-retaining sea slug Elysia crispata morphotype clarki.</title>
        <authorList>
            <person name="Eastman K.E."/>
            <person name="Pendleton A.L."/>
            <person name="Shaikh M.A."/>
            <person name="Suttiyut T."/>
            <person name="Ogas R."/>
            <person name="Tomko P."/>
            <person name="Gavelis G."/>
            <person name="Widhalm J.R."/>
            <person name="Wisecaver J.H."/>
        </authorList>
    </citation>
    <scope>NUCLEOTIDE SEQUENCE</scope>
    <source>
        <strain evidence="2">ECLA1</strain>
    </source>
</reference>
<evidence type="ECO:0000313" key="2">
    <source>
        <dbReference type="EMBL" id="KAK3760305.1"/>
    </source>
</evidence>
<comment type="caution">
    <text evidence="2">The sequence shown here is derived from an EMBL/GenBank/DDBJ whole genome shotgun (WGS) entry which is preliminary data.</text>
</comment>
<organism evidence="2 3">
    <name type="scientific">Elysia crispata</name>
    <name type="common">lettuce slug</name>
    <dbReference type="NCBI Taxonomy" id="231223"/>
    <lineage>
        <taxon>Eukaryota</taxon>
        <taxon>Metazoa</taxon>
        <taxon>Spiralia</taxon>
        <taxon>Lophotrochozoa</taxon>
        <taxon>Mollusca</taxon>
        <taxon>Gastropoda</taxon>
        <taxon>Heterobranchia</taxon>
        <taxon>Euthyneura</taxon>
        <taxon>Panpulmonata</taxon>
        <taxon>Sacoglossa</taxon>
        <taxon>Placobranchoidea</taxon>
        <taxon>Plakobranchidae</taxon>
        <taxon>Elysia</taxon>
    </lineage>
</organism>